<proteinExistence type="predicted"/>
<feature type="compositionally biased region" description="Polar residues" evidence="1">
    <location>
        <begin position="336"/>
        <end position="348"/>
    </location>
</feature>
<organism evidence="2">
    <name type="scientific">Culicoides sonorensis</name>
    <name type="common">Biting midge</name>
    <dbReference type="NCBI Taxonomy" id="179676"/>
    <lineage>
        <taxon>Eukaryota</taxon>
        <taxon>Metazoa</taxon>
        <taxon>Ecdysozoa</taxon>
        <taxon>Arthropoda</taxon>
        <taxon>Hexapoda</taxon>
        <taxon>Insecta</taxon>
        <taxon>Pterygota</taxon>
        <taxon>Neoptera</taxon>
        <taxon>Endopterygota</taxon>
        <taxon>Diptera</taxon>
        <taxon>Nematocera</taxon>
        <taxon>Chironomoidea</taxon>
        <taxon>Ceratopogonidae</taxon>
        <taxon>Ceratopogoninae</taxon>
        <taxon>Culicoides</taxon>
        <taxon>Monoculicoides</taxon>
    </lineage>
</organism>
<dbReference type="AlphaFoldDB" id="A0A336M6C7"/>
<dbReference type="VEuPathDB" id="VectorBase:CSON010810"/>
<accession>A0A336M6C7</accession>
<sequence length="358" mass="39554">MPKNSHRGRLGYGFRNAKESYDLMVKRNNTINQTRQLNDSSNNSISLNPSPELSQSSATSNDEATNSNQNQSNGEAHPIDKNLPVMSNIPVVMEVDDATDEIRRSAGTVDSISTAENDLADIHLSDNEIMLINHINFLKHVVGQTNEKTSIEIALTSTASYRHGKEQINDVEFHFGLFFRKPEWIIFDFGLMWPESSRAFFAKHNNFQEKIGMMYKKSSNQIKSYPSDVQPFLKLMMMTGCKGGFKNGVKSLMLEIPASMTSNGVSPQPASVPPAIPTKSPPVITTTSSTPPSIPATTTQQMTANNNHSSTPPPTILAKNNSLTGPFIKKEKRQLSSKFNTSPQQSVEIETLPPLKGR</sequence>
<evidence type="ECO:0000313" key="2">
    <source>
        <dbReference type="EMBL" id="SSX24439.1"/>
    </source>
</evidence>
<feature type="compositionally biased region" description="Low complexity" evidence="1">
    <location>
        <begin position="283"/>
        <end position="307"/>
    </location>
</feature>
<gene>
    <name evidence="2" type="primary">CSON010810</name>
</gene>
<feature type="region of interest" description="Disordered" evidence="1">
    <location>
        <begin position="34"/>
        <end position="83"/>
    </location>
</feature>
<protein>
    <submittedName>
        <fullName evidence="2">CSON010810 protein</fullName>
    </submittedName>
</protein>
<reference evidence="2" key="1">
    <citation type="submission" date="2018-07" db="EMBL/GenBank/DDBJ databases">
        <authorList>
            <person name="Quirk P.G."/>
            <person name="Krulwich T.A."/>
        </authorList>
    </citation>
    <scope>NUCLEOTIDE SEQUENCE</scope>
</reference>
<feature type="region of interest" description="Disordered" evidence="1">
    <location>
        <begin position="283"/>
        <end position="358"/>
    </location>
</feature>
<feature type="compositionally biased region" description="Polar residues" evidence="1">
    <location>
        <begin position="55"/>
        <end position="74"/>
    </location>
</feature>
<name>A0A336M6C7_CULSO</name>
<evidence type="ECO:0000256" key="1">
    <source>
        <dbReference type="SAM" id="MobiDB-lite"/>
    </source>
</evidence>
<feature type="compositionally biased region" description="Low complexity" evidence="1">
    <location>
        <begin position="37"/>
        <end position="54"/>
    </location>
</feature>
<dbReference type="EMBL" id="UFQT01000448">
    <property type="protein sequence ID" value="SSX24439.1"/>
    <property type="molecule type" value="Genomic_DNA"/>
</dbReference>